<dbReference type="EMBL" id="EU910854">
    <property type="protein sequence ID" value="ACF98089.1"/>
    <property type="molecule type" value="Genomic_DNA"/>
</dbReference>
<name>B8R8T3_9BACT</name>
<dbReference type="AlphaFoldDB" id="B8R8T3"/>
<reference evidence="1" key="1">
    <citation type="journal article" date="2009" name="Appl. Environ. Microbiol.">
        <title>Characterization of denitrification gene clusters of soil bacteria via a metagenomic approach.</title>
        <authorList>
            <person name="Demaneche S."/>
            <person name="Philippot L."/>
            <person name="David M.M."/>
            <person name="Navarro E."/>
            <person name="Vogel T.M."/>
            <person name="Simonet P."/>
        </authorList>
    </citation>
    <scope>NUCLEOTIDE SEQUENCE</scope>
</reference>
<evidence type="ECO:0000313" key="1">
    <source>
        <dbReference type="EMBL" id="ACF98089.1"/>
    </source>
</evidence>
<proteinExistence type="predicted"/>
<accession>B8R8T3</accession>
<organism evidence="1">
    <name type="scientific">uncultured bacterium 1042</name>
    <dbReference type="NCBI Taxonomy" id="548897"/>
    <lineage>
        <taxon>Bacteria</taxon>
        <taxon>environmental samples</taxon>
    </lineage>
</organism>
<sequence length="220" mass="23804">MQETGNAGAAGAGVGAGVIADAPPESLTHTGLFGGPVVAGPIGSGDRLGASSSQTRATLGEAETVRVKGVRGRTEHSPGSWSRLQPPAAWRRPFELLPRQATRLRMIPRQCVAPAGRRSHAHALQNIPFQDLDAAQAMQPDDRLGAQFRQDPRHGLDGETEIVANVLARHRQFDPAQAALPFGHVEQKRTNPFDRVLATEHEQMLLRPRHAAQRMRQQLA</sequence>
<protein>
    <submittedName>
        <fullName evidence="1">Uncharacterized protein</fullName>
    </submittedName>
</protein>